<evidence type="ECO:0000256" key="1">
    <source>
        <dbReference type="ARBA" id="ARBA00006643"/>
    </source>
</evidence>
<dbReference type="Pfam" id="PF20431">
    <property type="entry name" value="E_motif"/>
    <property type="match status" value="1"/>
</dbReference>
<gene>
    <name evidence="4" type="ORF">GLYMA_03G093000</name>
</gene>
<evidence type="ECO:0000256" key="2">
    <source>
        <dbReference type="ARBA" id="ARBA00022737"/>
    </source>
</evidence>
<dbReference type="Proteomes" id="UP000008827">
    <property type="component" value="Chromosome 3"/>
</dbReference>
<proteinExistence type="inferred from homology"/>
<dbReference type="Pfam" id="PF01535">
    <property type="entry name" value="PPR"/>
    <property type="match status" value="1"/>
</dbReference>
<evidence type="ECO:0000259" key="3">
    <source>
        <dbReference type="Pfam" id="PF14432"/>
    </source>
</evidence>
<dbReference type="GO" id="GO:0003723">
    <property type="term" value="F:RNA binding"/>
    <property type="evidence" value="ECO:0007669"/>
    <property type="project" value="InterPro"/>
</dbReference>
<sequence length="242" mass="27681">MIHRGLKPNAVTFVNLSKGCSHAGMVEDGLNYFNSMEKIYGVVPKEEHYSCAIDLLGRAGKLKEAEDFINNMAKLAADKLMKAEPKNSVAHVWLSNIYAKEKQWEDVRSLRKMIKISNMNKNKTHVFGVEDWSHPQKKEIYEKLDSLLDQIKRIGYVPQTESVLIEMDDNLKEKLLHYHSERLAVAFSLLTCPAGMPIIVKKYLRVCSDCHSALNFISKVTERNISRFHHFSNGSCSCGDYW</sequence>
<dbReference type="Gene3D" id="1.25.40.10">
    <property type="entry name" value="Tetratricopeptide repeat domain"/>
    <property type="match status" value="1"/>
</dbReference>
<protein>
    <recommendedName>
        <fullName evidence="3">DYW domain-containing protein</fullName>
    </recommendedName>
</protein>
<dbReference type="PaxDb" id="3847-GLYMA03G22888.1"/>
<dbReference type="OMA" id="YHIERIA"/>
<dbReference type="Gramene" id="KRH66242">
    <property type="protein sequence ID" value="KRH66242"/>
    <property type="gene ID" value="GLYMA_03G093000"/>
</dbReference>
<reference evidence="4" key="3">
    <citation type="submission" date="2018-07" db="EMBL/GenBank/DDBJ databases">
        <title>WGS assembly of Glycine max.</title>
        <authorList>
            <person name="Schmutz J."/>
            <person name="Cannon S."/>
            <person name="Schlueter J."/>
            <person name="Ma J."/>
            <person name="Mitros T."/>
            <person name="Nelson W."/>
            <person name="Hyten D."/>
            <person name="Song Q."/>
            <person name="Thelen J."/>
            <person name="Cheng J."/>
            <person name="Xu D."/>
            <person name="Hellsten U."/>
            <person name="May G."/>
            <person name="Yu Y."/>
            <person name="Sakurai T."/>
            <person name="Umezawa T."/>
            <person name="Bhattacharyya M."/>
            <person name="Sandhu D."/>
            <person name="Valliyodan B."/>
            <person name="Lindquist E."/>
            <person name="Peto M."/>
            <person name="Grant D."/>
            <person name="Shu S."/>
            <person name="Goodstein D."/>
            <person name="Barry K."/>
            <person name="Futrell-Griggs M."/>
            <person name="Abernathy B."/>
            <person name="Du J."/>
            <person name="Tian Z."/>
            <person name="Zhu L."/>
            <person name="Gill N."/>
            <person name="Joshi T."/>
            <person name="Libault M."/>
            <person name="Sethuraman A."/>
            <person name="Zhang X."/>
            <person name="Shinozaki K."/>
            <person name="Nguyen H."/>
            <person name="Wing R."/>
            <person name="Cregan P."/>
            <person name="Specht J."/>
            <person name="Grimwood J."/>
            <person name="Rokhsar D."/>
            <person name="Stacey G."/>
            <person name="Shoemaker R."/>
            <person name="Jackson S."/>
        </authorList>
    </citation>
    <scope>NUCLEOTIDE SEQUENCE</scope>
    <source>
        <tissue evidence="4">Callus</tissue>
    </source>
</reference>
<evidence type="ECO:0000313" key="4">
    <source>
        <dbReference type="EMBL" id="KRH66242.1"/>
    </source>
</evidence>
<dbReference type="InterPro" id="IPR032867">
    <property type="entry name" value="DYW_dom"/>
</dbReference>
<dbReference type="AlphaFoldDB" id="K7KDZ8"/>
<dbReference type="Pfam" id="PF14432">
    <property type="entry name" value="DYW_deaminase"/>
    <property type="match status" value="1"/>
</dbReference>
<keyword evidence="6" id="KW-1185">Reference proteome</keyword>
<dbReference type="GO" id="GO:0008270">
    <property type="term" value="F:zinc ion binding"/>
    <property type="evidence" value="ECO:0007669"/>
    <property type="project" value="InterPro"/>
</dbReference>
<dbReference type="HOGENOM" id="CLU_002706_37_1_1"/>
<evidence type="ECO:0000313" key="5">
    <source>
        <dbReference type="EnsemblPlants" id="KRH66242"/>
    </source>
</evidence>
<evidence type="ECO:0000313" key="6">
    <source>
        <dbReference type="Proteomes" id="UP000008827"/>
    </source>
</evidence>
<dbReference type="InParanoid" id="K7KDZ8"/>
<dbReference type="Pfam" id="PF20430">
    <property type="entry name" value="Eplus_motif"/>
    <property type="match status" value="1"/>
</dbReference>
<reference evidence="5" key="2">
    <citation type="submission" date="2018-02" db="UniProtKB">
        <authorList>
            <consortium name="EnsemblPlants"/>
        </authorList>
    </citation>
    <scope>IDENTIFICATION</scope>
    <source>
        <strain evidence="5">Williams 82</strain>
    </source>
</reference>
<dbReference type="eggNOG" id="KOG4197">
    <property type="taxonomic scope" value="Eukaryota"/>
</dbReference>
<comment type="similarity">
    <text evidence="1">Belongs to the PPR family. PCMP-H subfamily.</text>
</comment>
<dbReference type="PANTHER" id="PTHR47926:SF366">
    <property type="entry name" value="PENTATRICOPEPTIDE REPEAT SUPERFAMILY PROTEIN"/>
    <property type="match status" value="1"/>
</dbReference>
<dbReference type="InterPro" id="IPR046960">
    <property type="entry name" value="PPR_At4g14850-like_plant"/>
</dbReference>
<dbReference type="EnsemblPlants" id="KRH66242">
    <property type="protein sequence ID" value="KRH66242"/>
    <property type="gene ID" value="GLYMA_03G093000"/>
</dbReference>
<dbReference type="SMR" id="K7KDZ8"/>
<keyword evidence="2" id="KW-0677">Repeat</keyword>
<accession>K7KDZ8</accession>
<name>K7KDZ8_SOYBN</name>
<organism evidence="4">
    <name type="scientific">Glycine max</name>
    <name type="common">Soybean</name>
    <name type="synonym">Glycine hispida</name>
    <dbReference type="NCBI Taxonomy" id="3847"/>
    <lineage>
        <taxon>Eukaryota</taxon>
        <taxon>Viridiplantae</taxon>
        <taxon>Streptophyta</taxon>
        <taxon>Embryophyta</taxon>
        <taxon>Tracheophyta</taxon>
        <taxon>Spermatophyta</taxon>
        <taxon>Magnoliopsida</taxon>
        <taxon>eudicotyledons</taxon>
        <taxon>Gunneridae</taxon>
        <taxon>Pentapetalae</taxon>
        <taxon>rosids</taxon>
        <taxon>fabids</taxon>
        <taxon>Fabales</taxon>
        <taxon>Fabaceae</taxon>
        <taxon>Papilionoideae</taxon>
        <taxon>50 kb inversion clade</taxon>
        <taxon>NPAAA clade</taxon>
        <taxon>indigoferoid/millettioid clade</taxon>
        <taxon>Phaseoleae</taxon>
        <taxon>Glycine</taxon>
        <taxon>Glycine subgen. Soja</taxon>
    </lineage>
</organism>
<reference evidence="4 5" key="1">
    <citation type="journal article" date="2010" name="Nature">
        <title>Genome sequence of the palaeopolyploid soybean.</title>
        <authorList>
            <person name="Schmutz J."/>
            <person name="Cannon S.B."/>
            <person name="Schlueter J."/>
            <person name="Ma J."/>
            <person name="Mitros T."/>
            <person name="Nelson W."/>
            <person name="Hyten D.L."/>
            <person name="Song Q."/>
            <person name="Thelen J.J."/>
            <person name="Cheng J."/>
            <person name="Xu D."/>
            <person name="Hellsten U."/>
            <person name="May G.D."/>
            <person name="Yu Y."/>
            <person name="Sakurai T."/>
            <person name="Umezawa T."/>
            <person name="Bhattacharyya M.K."/>
            <person name="Sandhu D."/>
            <person name="Valliyodan B."/>
            <person name="Lindquist E."/>
            <person name="Peto M."/>
            <person name="Grant D."/>
            <person name="Shu S."/>
            <person name="Goodstein D."/>
            <person name="Barry K."/>
            <person name="Futrell-Griggs M."/>
            <person name="Abernathy B."/>
            <person name="Du J."/>
            <person name="Tian Z."/>
            <person name="Zhu L."/>
            <person name="Gill N."/>
            <person name="Joshi T."/>
            <person name="Libault M."/>
            <person name="Sethuraman A."/>
            <person name="Zhang X.-C."/>
            <person name="Shinozaki K."/>
            <person name="Nguyen H.T."/>
            <person name="Wing R.A."/>
            <person name="Cregan P."/>
            <person name="Specht J."/>
            <person name="Grimwood J."/>
            <person name="Rokhsar D."/>
            <person name="Stacey G."/>
            <person name="Shoemaker R.C."/>
            <person name="Jackson S.A."/>
        </authorList>
    </citation>
    <scope>NUCLEOTIDE SEQUENCE</scope>
    <source>
        <strain evidence="5">cv. Williams 82</strain>
        <tissue evidence="4">Callus</tissue>
    </source>
</reference>
<dbReference type="InterPro" id="IPR011990">
    <property type="entry name" value="TPR-like_helical_dom_sf"/>
</dbReference>
<dbReference type="GO" id="GO:0009451">
    <property type="term" value="P:RNA modification"/>
    <property type="evidence" value="ECO:0007669"/>
    <property type="project" value="InterPro"/>
</dbReference>
<dbReference type="EMBL" id="CM000836">
    <property type="protein sequence ID" value="KRH66242.1"/>
    <property type="molecule type" value="Genomic_DNA"/>
</dbReference>
<dbReference type="InterPro" id="IPR046848">
    <property type="entry name" value="E_motif"/>
</dbReference>
<feature type="domain" description="DYW" evidence="3">
    <location>
        <begin position="155"/>
        <end position="242"/>
    </location>
</feature>
<dbReference type="InterPro" id="IPR046849">
    <property type="entry name" value="E2_motif"/>
</dbReference>
<dbReference type="PANTHER" id="PTHR47926">
    <property type="entry name" value="PENTATRICOPEPTIDE REPEAT-CONTAINING PROTEIN"/>
    <property type="match status" value="1"/>
</dbReference>
<dbReference type="InterPro" id="IPR002885">
    <property type="entry name" value="PPR_rpt"/>
</dbReference>